<dbReference type="GO" id="GO:0042393">
    <property type="term" value="F:histone binding"/>
    <property type="evidence" value="ECO:0007669"/>
    <property type="project" value="InterPro"/>
</dbReference>
<organism evidence="16">
    <name type="scientific">Scapholeberis mucronata</name>
    <dbReference type="NCBI Taxonomy" id="202097"/>
    <lineage>
        <taxon>Eukaryota</taxon>
        <taxon>Metazoa</taxon>
        <taxon>Ecdysozoa</taxon>
        <taxon>Arthropoda</taxon>
        <taxon>Crustacea</taxon>
        <taxon>Branchiopoda</taxon>
        <taxon>Diplostraca</taxon>
        <taxon>Cladocera</taxon>
        <taxon>Anomopoda</taxon>
        <taxon>Daphniidae</taxon>
        <taxon>Scapholeberis</taxon>
    </lineage>
</organism>
<dbReference type="SUPFAM" id="SSF55729">
    <property type="entry name" value="Acyl-CoA N-acyltransferases (Nat)"/>
    <property type="match status" value="1"/>
</dbReference>
<keyword evidence="5 9" id="KW-0808">Transferase</keyword>
<evidence type="ECO:0000256" key="11">
    <source>
        <dbReference type="PIRSR" id="PIRSR038084-2"/>
    </source>
</evidence>
<dbReference type="PANTHER" id="PTHR12046">
    <property type="entry name" value="HISTONE ACETYLTRANSFERASE TYPE B CATALYTIC SUBUNIT"/>
    <property type="match status" value="1"/>
</dbReference>
<sequence>MEGSYRKNILQSFIVDSNEVLNLKLVRTPEDIGNEETTFKPEMSHQIFGENESIFGYQDLQINLFYTAGKLNTYLGMEYKKQIDPKQFEGATADDVMGSITPKLPPGFLSNLDDFTNTLNKEQSFKPYGELLSSHTVNKGSATEKHFEIYSTTIDEPGFRDYHERLQTFLLWFVDAACFIDVDDDRWRFYLIFEKYECDGGHRYAICGYATVYLYFAYPNKTRPRISQFLVLPPFQKIGLGAELLRVIYRSFLKNDNILDITVEDPSEEFTRLRDFVDSMNCRKLPSFSKEKLLQGFSTEMVEEAQQELKINKKQARRVYEILRFLSTNLADVEEYRAYRLDVKRRLNIPYQKEASDYKKLQKALNPDELRSTLSTSTKEQRIENLEKQYQLLENEYRHILERLATAAK</sequence>
<dbReference type="EC" id="2.3.1.48" evidence="3 9"/>
<evidence type="ECO:0000256" key="6">
    <source>
        <dbReference type="ARBA" id="ARBA00023242"/>
    </source>
</evidence>
<dbReference type="GO" id="GO:0000781">
    <property type="term" value="C:chromosome, telomeric region"/>
    <property type="evidence" value="ECO:0007669"/>
    <property type="project" value="GOC"/>
</dbReference>
<keyword evidence="7 9" id="KW-0012">Acyltransferase</keyword>
<evidence type="ECO:0000256" key="4">
    <source>
        <dbReference type="ARBA" id="ARBA00021268"/>
    </source>
</evidence>
<dbReference type="Gene3D" id="1.10.10.390">
    <property type="match status" value="1"/>
</dbReference>
<feature type="active site" description="Proton donor/acceptor" evidence="10">
    <location>
        <position position="264"/>
    </location>
</feature>
<evidence type="ECO:0000256" key="8">
    <source>
        <dbReference type="ARBA" id="ARBA00048017"/>
    </source>
</evidence>
<dbReference type="EMBL" id="LR024011">
    <property type="protein sequence ID" value="SVE93630.1"/>
    <property type="molecule type" value="mRNA"/>
</dbReference>
<dbReference type="InterPro" id="IPR016181">
    <property type="entry name" value="Acyl_CoA_acyltransferase"/>
</dbReference>
<feature type="region of interest" description="Interaction with histone H4 N-terminus" evidence="11">
    <location>
        <begin position="213"/>
        <end position="215"/>
    </location>
</feature>
<feature type="domain" description="Histone acetyltransferase type B catalytic subunit C-terminal" evidence="15">
    <location>
        <begin position="274"/>
        <end position="325"/>
    </location>
</feature>
<dbReference type="PIRSF" id="PIRSF038084">
    <property type="entry name" value="HAT-B_cat"/>
    <property type="match status" value="1"/>
</dbReference>
<protein>
    <recommendedName>
        <fullName evidence="4 9">Histone acetyltransferase type B catalytic subunit</fullName>
        <ecNumber evidence="3 9">2.3.1.48</ecNumber>
    </recommendedName>
</protein>
<reference evidence="16" key="1">
    <citation type="submission" date="2018-08" db="EMBL/GenBank/DDBJ databases">
        <authorList>
            <person name="Cornetti L."/>
        </authorList>
    </citation>
    <scope>NUCLEOTIDE SEQUENCE</scope>
    <source>
        <strain evidence="16">BE-ASS</strain>
    </source>
</reference>
<dbReference type="Gene3D" id="3.40.630.30">
    <property type="match status" value="1"/>
</dbReference>
<evidence type="ECO:0000256" key="10">
    <source>
        <dbReference type="PIRSR" id="PIRSR038084-1"/>
    </source>
</evidence>
<comment type="similarity">
    <text evidence="2 9">Belongs to the HAT1 family.</text>
</comment>
<comment type="subcellular location">
    <subcellularLocation>
        <location evidence="1">Nucleus</location>
    </subcellularLocation>
</comment>
<accession>A0A4Y7NK80</accession>
<dbReference type="GO" id="GO:0004402">
    <property type="term" value="F:histone acetyltransferase activity"/>
    <property type="evidence" value="ECO:0007669"/>
    <property type="project" value="UniProtKB-UniRule"/>
</dbReference>
<keyword evidence="6" id="KW-0539">Nucleus</keyword>
<feature type="region of interest" description="Interaction with histone H4 N-terminus" evidence="11">
    <location>
        <begin position="50"/>
        <end position="52"/>
    </location>
</feature>
<dbReference type="GO" id="GO:0031509">
    <property type="term" value="P:subtelomeric heterochromatin formation"/>
    <property type="evidence" value="ECO:0007669"/>
    <property type="project" value="InterPro"/>
</dbReference>
<feature type="coiled-coil region" evidence="13">
    <location>
        <begin position="376"/>
        <end position="403"/>
    </location>
</feature>
<gene>
    <name evidence="16" type="primary">EOG090X06NC</name>
</gene>
<dbReference type="Pfam" id="PF21183">
    <property type="entry name" value="HAT1_C"/>
    <property type="match status" value="1"/>
</dbReference>
<proteinExistence type="evidence at transcript level"/>
<evidence type="ECO:0000256" key="1">
    <source>
        <dbReference type="ARBA" id="ARBA00004123"/>
    </source>
</evidence>
<name>A0A4Y7NK80_9CRUS</name>
<dbReference type="Pfam" id="PF10394">
    <property type="entry name" value="Hat1_N"/>
    <property type="match status" value="1"/>
</dbReference>
<feature type="domain" description="Histone acetyl transferase HAT1 N-terminal" evidence="14">
    <location>
        <begin position="14"/>
        <end position="175"/>
    </location>
</feature>
<comment type="catalytic activity">
    <reaction evidence="8 9">
        <text>L-lysyl-[protein] + acetyl-CoA = N(6)-acetyl-L-lysyl-[protein] + CoA + H(+)</text>
        <dbReference type="Rhea" id="RHEA:45948"/>
        <dbReference type="Rhea" id="RHEA-COMP:9752"/>
        <dbReference type="Rhea" id="RHEA-COMP:10731"/>
        <dbReference type="ChEBI" id="CHEBI:15378"/>
        <dbReference type="ChEBI" id="CHEBI:29969"/>
        <dbReference type="ChEBI" id="CHEBI:57287"/>
        <dbReference type="ChEBI" id="CHEBI:57288"/>
        <dbReference type="ChEBI" id="CHEBI:61930"/>
        <dbReference type="EC" id="2.3.1.48"/>
    </reaction>
</comment>
<evidence type="ECO:0000256" key="5">
    <source>
        <dbReference type="ARBA" id="ARBA00022679"/>
    </source>
</evidence>
<evidence type="ECO:0000259" key="15">
    <source>
        <dbReference type="Pfam" id="PF21183"/>
    </source>
</evidence>
<evidence type="ECO:0000313" key="16">
    <source>
        <dbReference type="EMBL" id="SVE93630.1"/>
    </source>
</evidence>
<evidence type="ECO:0000256" key="9">
    <source>
        <dbReference type="PIRNR" id="PIRNR038084"/>
    </source>
</evidence>
<evidence type="ECO:0000259" key="14">
    <source>
        <dbReference type="Pfam" id="PF10394"/>
    </source>
</evidence>
<dbReference type="GO" id="GO:0005634">
    <property type="term" value="C:nucleus"/>
    <property type="evidence" value="ECO:0007669"/>
    <property type="project" value="UniProtKB-SubCell"/>
</dbReference>
<evidence type="ECO:0000256" key="12">
    <source>
        <dbReference type="PIRSR" id="PIRSR038084-3"/>
    </source>
</evidence>
<evidence type="ECO:0000256" key="2">
    <source>
        <dbReference type="ARBA" id="ARBA00010543"/>
    </source>
</evidence>
<dbReference type="AlphaFoldDB" id="A0A4Y7NK80"/>
<evidence type="ECO:0000256" key="3">
    <source>
        <dbReference type="ARBA" id="ARBA00013184"/>
    </source>
</evidence>
<evidence type="ECO:0000256" key="13">
    <source>
        <dbReference type="SAM" id="Coils"/>
    </source>
</evidence>
<feature type="site" description="Interaction with histone H4 N-terminus" evidence="12">
    <location>
        <position position="187"/>
    </location>
</feature>
<dbReference type="Gene3D" id="3.90.360.10">
    <property type="entry name" value="Histone acetyl transferase 1 (HAT1), N-terminal domain"/>
    <property type="match status" value="1"/>
</dbReference>
<dbReference type="InterPro" id="IPR017380">
    <property type="entry name" value="Hist_AcTrfase_B-typ_cat-su"/>
</dbReference>
<dbReference type="InterPro" id="IPR019467">
    <property type="entry name" value="Hat1_N"/>
</dbReference>
<dbReference type="FunFam" id="1.10.10.390:FF:000001">
    <property type="entry name" value="Histone acetyltransferase type B catalytic subunit"/>
    <property type="match status" value="1"/>
</dbReference>
<dbReference type="InterPro" id="IPR013523">
    <property type="entry name" value="Hist_AcTrfase_HAT1_C"/>
</dbReference>
<dbReference type="InterPro" id="IPR037113">
    <property type="entry name" value="Hat1_N_sf"/>
</dbReference>
<keyword evidence="13" id="KW-0175">Coiled coil</keyword>
<evidence type="ECO:0000256" key="7">
    <source>
        <dbReference type="ARBA" id="ARBA00023315"/>
    </source>
</evidence>
<dbReference type="InterPro" id="IPR048776">
    <property type="entry name" value="HAT1_C"/>
</dbReference>